<name>A0ABQ5DXH9_9ASTR</name>
<dbReference type="Proteomes" id="UP001151760">
    <property type="component" value="Unassembled WGS sequence"/>
</dbReference>
<reference evidence="1" key="2">
    <citation type="submission" date="2022-01" db="EMBL/GenBank/DDBJ databases">
        <authorList>
            <person name="Yamashiro T."/>
            <person name="Shiraishi A."/>
            <person name="Satake H."/>
            <person name="Nakayama K."/>
        </authorList>
    </citation>
    <scope>NUCLEOTIDE SEQUENCE</scope>
</reference>
<organism evidence="1 2">
    <name type="scientific">Tanacetum coccineum</name>
    <dbReference type="NCBI Taxonomy" id="301880"/>
    <lineage>
        <taxon>Eukaryota</taxon>
        <taxon>Viridiplantae</taxon>
        <taxon>Streptophyta</taxon>
        <taxon>Embryophyta</taxon>
        <taxon>Tracheophyta</taxon>
        <taxon>Spermatophyta</taxon>
        <taxon>Magnoliopsida</taxon>
        <taxon>eudicotyledons</taxon>
        <taxon>Gunneridae</taxon>
        <taxon>Pentapetalae</taxon>
        <taxon>asterids</taxon>
        <taxon>campanulids</taxon>
        <taxon>Asterales</taxon>
        <taxon>Asteraceae</taxon>
        <taxon>Asteroideae</taxon>
        <taxon>Anthemideae</taxon>
        <taxon>Anthemidinae</taxon>
        <taxon>Tanacetum</taxon>
    </lineage>
</organism>
<evidence type="ECO:0000313" key="2">
    <source>
        <dbReference type="Proteomes" id="UP001151760"/>
    </source>
</evidence>
<keyword evidence="2" id="KW-1185">Reference proteome</keyword>
<sequence length="275" mass="31127">MQLPAQGRWKPLRNRRPDLEYCAIFRYGSSTNRLHTVKETIGNRPRIRKAESLDEGNLRHRVGRVRQKSSPHQEAKWKVIGKGCVVDEGSCGGHVRNCFGKHTNEGIRANPKKTKAISDLTSPKTLKEMQSLVSRDPQEISQIFLSDAGWSDRRGVLSIARCTNWVDVSVIWTLFSDGCSQSESKEFIQIQDVLIENHNTREVKQKADILSKLATVLFQQTSPRDSSGRCVGPLHAKYDVFGEIHMDLWNGNRPKSGSPEGLRQGYYWPQCIADV</sequence>
<proteinExistence type="predicted"/>
<comment type="caution">
    <text evidence="1">The sequence shown here is derived from an EMBL/GenBank/DDBJ whole genome shotgun (WGS) entry which is preliminary data.</text>
</comment>
<gene>
    <name evidence="1" type="ORF">Tco_0952294</name>
</gene>
<reference evidence="1" key="1">
    <citation type="journal article" date="2022" name="Int. J. Mol. Sci.">
        <title>Draft Genome of Tanacetum Coccineum: Genomic Comparison of Closely Related Tanacetum-Family Plants.</title>
        <authorList>
            <person name="Yamashiro T."/>
            <person name="Shiraishi A."/>
            <person name="Nakayama K."/>
            <person name="Satake H."/>
        </authorList>
    </citation>
    <scope>NUCLEOTIDE SEQUENCE</scope>
</reference>
<dbReference type="EMBL" id="BQNB010015741">
    <property type="protein sequence ID" value="GJT43579.1"/>
    <property type="molecule type" value="Genomic_DNA"/>
</dbReference>
<evidence type="ECO:0000313" key="1">
    <source>
        <dbReference type="EMBL" id="GJT43579.1"/>
    </source>
</evidence>
<protein>
    <submittedName>
        <fullName evidence="1">Uncharacterized protein</fullName>
    </submittedName>
</protein>
<accession>A0ABQ5DXH9</accession>